<accession>A0A4Y6PVK2</accession>
<sequence length="381" mass="40055">MNDRFYRHRLAVFVLVCFIAAMSPAAPALAEEAPAAVAAEPGEPDEPDEVEPLAIAVAAVPGFVVHGAGHFVAGDSETGWKLLGAELAGVGLLVGGIGGLVVTGAADETITPLVGITALGGTTFFFSWLADIYGVSATGDGFGLPELERPPLAASVGYQYVYNPTFEFNHFVHAGAAGRLSAVGLPRLGLRGDGWFGVDDANWRARAQASWRFMGPLPDEAAADGSFLDAEFGLIYHDYSTYDFAEITGEALVRGRLDLHNYAEALRGSFVEAAFGYGLSQYAHEEHEDDAWSLLLFDASIGMYLGRSATGYGEFEIFYDHRHDGFAGGGKLTGLGSGAPGSMGARLTKSIAAPWGIQIGFEAGSAYVAGLDVVYRPGGSR</sequence>
<evidence type="ECO:0000256" key="2">
    <source>
        <dbReference type="SAM" id="SignalP"/>
    </source>
</evidence>
<keyword evidence="1" id="KW-1133">Transmembrane helix</keyword>
<dbReference type="RefSeq" id="WP_141198853.1">
    <property type="nucleotide sequence ID" value="NZ_CP041186.1"/>
</dbReference>
<protein>
    <submittedName>
        <fullName evidence="3">Uncharacterized protein</fullName>
    </submittedName>
</protein>
<feature type="transmembrane region" description="Helical" evidence="1">
    <location>
        <begin position="112"/>
        <end position="130"/>
    </location>
</feature>
<accession>A0A5B8YAZ6</accession>
<reference evidence="3 4" key="1">
    <citation type="submission" date="2019-06" db="EMBL/GenBank/DDBJ databases">
        <title>Persicimonas caeni gen. nov., sp. nov., a predatory bacterium isolated from solar saltern.</title>
        <authorList>
            <person name="Wang S."/>
        </authorList>
    </citation>
    <scope>NUCLEOTIDE SEQUENCE [LARGE SCALE GENOMIC DNA]</scope>
    <source>
        <strain evidence="3 4">YN101</strain>
    </source>
</reference>
<dbReference type="OrthoDB" id="5498792at2"/>
<feature type="transmembrane region" description="Helical" evidence="1">
    <location>
        <begin position="85"/>
        <end position="106"/>
    </location>
</feature>
<organism evidence="3 4">
    <name type="scientific">Persicimonas caeni</name>
    <dbReference type="NCBI Taxonomy" id="2292766"/>
    <lineage>
        <taxon>Bacteria</taxon>
        <taxon>Deltaproteobacteria</taxon>
        <taxon>Bradymonadales</taxon>
        <taxon>Bradymonadaceae</taxon>
        <taxon>Persicimonas</taxon>
    </lineage>
</organism>
<feature type="signal peptide" evidence="2">
    <location>
        <begin position="1"/>
        <end position="30"/>
    </location>
</feature>
<proteinExistence type="predicted"/>
<dbReference type="AlphaFoldDB" id="A0A4Y6PVK2"/>
<evidence type="ECO:0000256" key="1">
    <source>
        <dbReference type="SAM" id="Phobius"/>
    </source>
</evidence>
<gene>
    <name evidence="3" type="ORF">FIV42_17025</name>
</gene>
<keyword evidence="2" id="KW-0732">Signal</keyword>
<keyword evidence="4" id="KW-1185">Reference proteome</keyword>
<name>A0A4Y6PVK2_PERCE</name>
<feature type="chain" id="PRO_5030106510" evidence="2">
    <location>
        <begin position="31"/>
        <end position="381"/>
    </location>
</feature>
<evidence type="ECO:0000313" key="3">
    <source>
        <dbReference type="EMBL" id="QDG52381.1"/>
    </source>
</evidence>
<dbReference type="Proteomes" id="UP000315995">
    <property type="component" value="Chromosome"/>
</dbReference>
<evidence type="ECO:0000313" key="4">
    <source>
        <dbReference type="Proteomes" id="UP000315995"/>
    </source>
</evidence>
<keyword evidence="1" id="KW-0812">Transmembrane</keyword>
<keyword evidence="1" id="KW-0472">Membrane</keyword>
<dbReference type="EMBL" id="CP041186">
    <property type="protein sequence ID" value="QDG52381.1"/>
    <property type="molecule type" value="Genomic_DNA"/>
</dbReference>